<evidence type="ECO:0000313" key="2">
    <source>
        <dbReference type="Proteomes" id="UP000276133"/>
    </source>
</evidence>
<dbReference type="EMBL" id="REGN01005642">
    <property type="protein sequence ID" value="RNA12665.1"/>
    <property type="molecule type" value="Genomic_DNA"/>
</dbReference>
<gene>
    <name evidence="1" type="ORF">BpHYR1_028083</name>
</gene>
<protein>
    <submittedName>
        <fullName evidence="1">Uncharacterized protein</fullName>
    </submittedName>
</protein>
<sequence>MCCVFPSLNFYHDIFESLFQNGRRKDVLIFSQFLCYLSRHLTKQLNNEISLKDGISSNGFFFLLIVFTFSKL</sequence>
<dbReference type="Proteomes" id="UP000276133">
    <property type="component" value="Unassembled WGS sequence"/>
</dbReference>
<name>A0A3M7QNU8_BRAPC</name>
<keyword evidence="2" id="KW-1185">Reference proteome</keyword>
<accession>A0A3M7QNU8</accession>
<evidence type="ECO:0000313" key="1">
    <source>
        <dbReference type="EMBL" id="RNA12665.1"/>
    </source>
</evidence>
<organism evidence="1 2">
    <name type="scientific">Brachionus plicatilis</name>
    <name type="common">Marine rotifer</name>
    <name type="synonym">Brachionus muelleri</name>
    <dbReference type="NCBI Taxonomy" id="10195"/>
    <lineage>
        <taxon>Eukaryota</taxon>
        <taxon>Metazoa</taxon>
        <taxon>Spiralia</taxon>
        <taxon>Gnathifera</taxon>
        <taxon>Rotifera</taxon>
        <taxon>Eurotatoria</taxon>
        <taxon>Monogononta</taxon>
        <taxon>Pseudotrocha</taxon>
        <taxon>Ploima</taxon>
        <taxon>Brachionidae</taxon>
        <taxon>Brachionus</taxon>
    </lineage>
</organism>
<reference evidence="1 2" key="1">
    <citation type="journal article" date="2018" name="Sci. Rep.">
        <title>Genomic signatures of local adaptation to the degree of environmental predictability in rotifers.</title>
        <authorList>
            <person name="Franch-Gras L."/>
            <person name="Hahn C."/>
            <person name="Garcia-Roger E.M."/>
            <person name="Carmona M.J."/>
            <person name="Serra M."/>
            <person name="Gomez A."/>
        </authorList>
    </citation>
    <scope>NUCLEOTIDE SEQUENCE [LARGE SCALE GENOMIC DNA]</scope>
    <source>
        <strain evidence="1">HYR1</strain>
    </source>
</reference>
<comment type="caution">
    <text evidence="1">The sequence shown here is derived from an EMBL/GenBank/DDBJ whole genome shotgun (WGS) entry which is preliminary data.</text>
</comment>
<dbReference type="AlphaFoldDB" id="A0A3M7QNU8"/>
<proteinExistence type="predicted"/>